<feature type="domain" description="HD-GYP" evidence="2">
    <location>
        <begin position="117"/>
        <end position="313"/>
    </location>
</feature>
<dbReference type="PROSITE" id="PS51831">
    <property type="entry name" value="HD"/>
    <property type="match status" value="1"/>
</dbReference>
<dbReference type="Gene3D" id="1.10.3210.10">
    <property type="entry name" value="Hypothetical protein af1432"/>
    <property type="match status" value="1"/>
</dbReference>
<dbReference type="RefSeq" id="WP_014296923.1">
    <property type="nucleotide sequence ID" value="NC_016751.1"/>
</dbReference>
<evidence type="ECO:0000259" key="2">
    <source>
        <dbReference type="PROSITE" id="PS51832"/>
    </source>
</evidence>
<dbReference type="AlphaFoldDB" id="H2J3W0"/>
<dbReference type="CDD" id="cd00077">
    <property type="entry name" value="HDc"/>
    <property type="match status" value="1"/>
</dbReference>
<gene>
    <name evidence="3" type="ordered locus">Marpi_1457</name>
</gene>
<reference evidence="4" key="2">
    <citation type="submission" date="2012-01" db="EMBL/GenBank/DDBJ databases">
        <title>Complete sequence of chromosome of Marinitoga piezophila KA3.</title>
        <authorList>
            <person name="Lucas S."/>
            <person name="Han J."/>
            <person name="Lapidus A."/>
            <person name="Cheng J.-F."/>
            <person name="Goodwin L."/>
            <person name="Pitluck S."/>
            <person name="Peters L."/>
            <person name="Mikhailova N."/>
            <person name="Teshima H."/>
            <person name="Detter J.C."/>
            <person name="Han C."/>
            <person name="Tapia R."/>
            <person name="Land M."/>
            <person name="Hauser L."/>
            <person name="Kyrpides N."/>
            <person name="Ivanova N."/>
            <person name="Pagani I."/>
            <person name="Jebbar M."/>
            <person name="Vannier P."/>
            <person name="Oger P."/>
            <person name="Cario A."/>
            <person name="Bartlett D."/>
            <person name="Noll K.M."/>
            <person name="Woyke T."/>
        </authorList>
    </citation>
    <scope>NUCLEOTIDE SEQUENCE [LARGE SCALE GENOMIC DNA]</scope>
    <source>
        <strain evidence="4">DSM 14283 / JCM 11233 / KA3</strain>
    </source>
</reference>
<name>H2J3W0_MARPK</name>
<dbReference type="PANTHER" id="PTHR43155:SF2">
    <property type="entry name" value="CYCLIC DI-GMP PHOSPHODIESTERASE PA4108"/>
    <property type="match status" value="1"/>
</dbReference>
<reference evidence="3 4" key="1">
    <citation type="journal article" date="2012" name="J. Bacteriol.">
        <title>Complete Genome Sequence of the Thermophilic, Piezophilic, Heterotrophic Bacterium Marinitoga piezophila KA3.</title>
        <authorList>
            <person name="Lucas S."/>
            <person name="Han J."/>
            <person name="Lapidus A."/>
            <person name="Cheng J.F."/>
            <person name="Goodwin L.A."/>
            <person name="Pitluck S."/>
            <person name="Peters L."/>
            <person name="Mikhailova N."/>
            <person name="Teshima H."/>
            <person name="Detter J.C."/>
            <person name="Han C."/>
            <person name="Tapia R."/>
            <person name="Land M."/>
            <person name="Hauser L."/>
            <person name="Kyrpides N.C."/>
            <person name="Ivanova N."/>
            <person name="Pagani I."/>
            <person name="Vannier P."/>
            <person name="Oger P."/>
            <person name="Bartlett D.H."/>
            <person name="Noll K.M."/>
            <person name="Woyke T."/>
            <person name="Jebbar M."/>
        </authorList>
    </citation>
    <scope>NUCLEOTIDE SEQUENCE [LARGE SCALE GENOMIC DNA]</scope>
    <source>
        <strain evidence="4">DSM 14283 / JCM 11233 / KA3</strain>
    </source>
</reference>
<organism evidence="3 4">
    <name type="scientific">Marinitoga piezophila (strain DSM 14283 / JCM 11233 / KA3)</name>
    <dbReference type="NCBI Taxonomy" id="443254"/>
    <lineage>
        <taxon>Bacteria</taxon>
        <taxon>Thermotogati</taxon>
        <taxon>Thermotogota</taxon>
        <taxon>Thermotogae</taxon>
        <taxon>Petrotogales</taxon>
        <taxon>Petrotogaceae</taxon>
        <taxon>Marinitoga</taxon>
    </lineage>
</organism>
<dbReference type="OrthoDB" id="49429at2"/>
<dbReference type="EMBL" id="CP003257">
    <property type="protein sequence ID" value="AEX85852.1"/>
    <property type="molecule type" value="Genomic_DNA"/>
</dbReference>
<dbReference type="Pfam" id="PF13487">
    <property type="entry name" value="HD_5"/>
    <property type="match status" value="1"/>
</dbReference>
<dbReference type="HOGENOM" id="CLU_000445_92_1_0"/>
<dbReference type="InterPro" id="IPR006674">
    <property type="entry name" value="HD_domain"/>
</dbReference>
<evidence type="ECO:0000313" key="3">
    <source>
        <dbReference type="EMBL" id="AEX85852.1"/>
    </source>
</evidence>
<keyword evidence="4" id="KW-1185">Reference proteome</keyword>
<dbReference type="PROSITE" id="PS51832">
    <property type="entry name" value="HD_GYP"/>
    <property type="match status" value="1"/>
</dbReference>
<dbReference type="PANTHER" id="PTHR43155">
    <property type="entry name" value="CYCLIC DI-GMP PHOSPHODIESTERASE PA4108-RELATED"/>
    <property type="match status" value="1"/>
</dbReference>
<dbReference type="SUPFAM" id="SSF109604">
    <property type="entry name" value="HD-domain/PDEase-like"/>
    <property type="match status" value="1"/>
</dbReference>
<dbReference type="InterPro" id="IPR037522">
    <property type="entry name" value="HD_GYP_dom"/>
</dbReference>
<dbReference type="STRING" id="443254.Marpi_1457"/>
<proteinExistence type="predicted"/>
<evidence type="ECO:0000259" key="1">
    <source>
        <dbReference type="PROSITE" id="PS51831"/>
    </source>
</evidence>
<feature type="domain" description="HD" evidence="1">
    <location>
        <begin position="139"/>
        <end position="262"/>
    </location>
</feature>
<sequence length="362" mass="41114">MKFLPLNKIKSGMILAMDVKDIDGNIIFKKGKVIDSNVLNTLQKNNILKVPINELKRKSAQSVQNIKEMAYTHSFLSKEVLERSFSQVKDLFAELEKGGDVDIDKATEVASTVTDEMQKNFSDKIYIPLKKLKTYDEYLYSHSLNVMILGSLIGFEAGIRGDELTELALSGLLHDIGKTKVDLEILNAPRKLSAEEFEVMKKHVMYTKEILENNRFVSDKILRGAIEHHERYDGTGYFFKKKGKDISEFGRILALADVYDALTSKRVYKDPWTPYKTLSFILSHVTKSFDPEYTQHLINAFGLFPAGMVVQLSNNKIGIVVASNKANKMKPIVKIDDELVDTAEDKTLRIVKILGYKYIDED</sequence>
<dbReference type="SMART" id="SM00471">
    <property type="entry name" value="HDc"/>
    <property type="match status" value="1"/>
</dbReference>
<dbReference type="KEGG" id="mpz:Marpi_1457"/>
<evidence type="ECO:0000313" key="4">
    <source>
        <dbReference type="Proteomes" id="UP000007161"/>
    </source>
</evidence>
<protein>
    <submittedName>
        <fullName evidence="3">HD-GYP domain-containing protein</fullName>
    </submittedName>
</protein>
<accession>H2J3W0</accession>
<dbReference type="InterPro" id="IPR003607">
    <property type="entry name" value="HD/PDEase_dom"/>
</dbReference>
<dbReference type="eggNOG" id="COG2206">
    <property type="taxonomic scope" value="Bacteria"/>
</dbReference>
<dbReference type="Proteomes" id="UP000007161">
    <property type="component" value="Chromosome"/>
</dbReference>